<gene>
    <name evidence="1" type="ORF">LO744_00040</name>
</gene>
<name>A0A9Q3V0Y3_9FLAO</name>
<protein>
    <submittedName>
        <fullName evidence="1">Uncharacterized protein</fullName>
    </submittedName>
</protein>
<accession>A0A9Q3V0Y3</accession>
<dbReference type="EMBL" id="JAJNAY010000001">
    <property type="protein sequence ID" value="MCD1115266.1"/>
    <property type="molecule type" value="Genomic_DNA"/>
</dbReference>
<keyword evidence="2" id="KW-1185">Reference proteome</keyword>
<dbReference type="Proteomes" id="UP001108025">
    <property type="component" value="Unassembled WGS sequence"/>
</dbReference>
<comment type="caution">
    <text evidence="1">The sequence shown here is derived from an EMBL/GenBank/DDBJ whole genome shotgun (WGS) entry which is preliminary data.</text>
</comment>
<proteinExistence type="predicted"/>
<organism evidence="1 2">
    <name type="scientific">Chryseobacterium turcicum</name>
    <dbReference type="NCBI Taxonomy" id="2898076"/>
    <lineage>
        <taxon>Bacteria</taxon>
        <taxon>Pseudomonadati</taxon>
        <taxon>Bacteroidota</taxon>
        <taxon>Flavobacteriia</taxon>
        <taxon>Flavobacteriales</taxon>
        <taxon>Weeksellaceae</taxon>
        <taxon>Chryseobacterium group</taxon>
        <taxon>Chryseobacterium</taxon>
    </lineage>
</organism>
<dbReference type="AlphaFoldDB" id="A0A9Q3V0Y3"/>
<sequence length="126" mass="14366">MSIITDYKISFGVRKIHNTNFKFISSTRPSLNAILFEFRSITSCDDLLSAIDLRLDNSPQSEDFFIPTQGLQMIRIGYSETKLYHDENKYDANPNIAPGDILPTAEFKEIVKAWRNFVVNDSGLLT</sequence>
<evidence type="ECO:0000313" key="2">
    <source>
        <dbReference type="Proteomes" id="UP001108025"/>
    </source>
</evidence>
<evidence type="ECO:0000313" key="1">
    <source>
        <dbReference type="EMBL" id="MCD1115266.1"/>
    </source>
</evidence>
<reference evidence="1" key="1">
    <citation type="submission" date="2021-11" db="EMBL/GenBank/DDBJ databases">
        <title>Description of novel Chryseobacterium species.</title>
        <authorList>
            <person name="Saticioglu I.B."/>
            <person name="Ay H."/>
            <person name="Altun S."/>
            <person name="Duman M."/>
        </authorList>
    </citation>
    <scope>NUCLEOTIDE SEQUENCE</scope>
    <source>
        <strain evidence="1">C-17</strain>
    </source>
</reference>
<dbReference type="RefSeq" id="WP_230666143.1">
    <property type="nucleotide sequence ID" value="NZ_JAJNAY010000001.1"/>
</dbReference>